<keyword evidence="2" id="KW-0274">FAD</keyword>
<name>A0A382BQU3_9ZZZZ</name>
<dbReference type="PANTHER" id="PTHR43098:SF5">
    <property type="entry name" value="DUAL-FUNCTIONAL MONOOXYGENASE_METHYLTRANSFERASE PSOF"/>
    <property type="match status" value="1"/>
</dbReference>
<sequence>MYDVVVIGAGLSGMYQLIKLRELGLSARVLEMGSDVGGTWYWNRYPGARFDSESYSYGMSFSKELLQEWEWSEYFSAQPETLRYCQRIAEKFDLRRDIDFNTRVTGAHYNEASNIWQVITADKILESRFLITAVGVFSEPTWPDIEGINDFQGEAWHTARWSRHRVDFCNKRVAVIGTGATGVQVIPEVAKTAETLTVFQRRPNYCLPLGNRPITDEEQADIKRRYDEIFARCASTAGAFLHGSDPRSALDVSDEEREATFEKLYNTPGFALWLGNFRDCGTDQKANDFVSEFVRKKIAERVKDSALAEKLIPLDHGFGTRRVPMESGYYEVYNQDNVRLIDLNATPFRRITRSGIETIAESFDFDMIIYATGFDAIVGSFRNMDIQGRRGAKLKSYWEGGPVTYLGVQSPGFPNLFTLVGPQNASTFCNIPRCIEQNVEWLSELMEYMLAEGYNRVEATQAAAEAWVEHSEQMVAMTLIPNTDSWFMNVNQNLPEKKRTFLAYAGGAPRYREKCDEVAAAHYTGFDFA</sequence>
<dbReference type="PRINTS" id="PR00411">
    <property type="entry name" value="PNDRDTASEI"/>
</dbReference>
<gene>
    <name evidence="5" type="ORF">METZ01_LOCUS169050</name>
</gene>
<keyword evidence="1" id="KW-0285">Flavoprotein</keyword>
<organism evidence="5">
    <name type="scientific">marine metagenome</name>
    <dbReference type="NCBI Taxonomy" id="408172"/>
    <lineage>
        <taxon>unclassified sequences</taxon>
        <taxon>metagenomes</taxon>
        <taxon>ecological metagenomes</taxon>
    </lineage>
</organism>
<protein>
    <recommendedName>
        <fullName evidence="6">Cyclohexanone monooxygenase</fullName>
    </recommendedName>
</protein>
<keyword evidence="4" id="KW-0560">Oxidoreductase</keyword>
<evidence type="ECO:0000256" key="2">
    <source>
        <dbReference type="ARBA" id="ARBA00022827"/>
    </source>
</evidence>
<accession>A0A382BQU3</accession>
<keyword evidence="3" id="KW-0521">NADP</keyword>
<evidence type="ECO:0000256" key="3">
    <source>
        <dbReference type="ARBA" id="ARBA00022857"/>
    </source>
</evidence>
<dbReference type="InterPro" id="IPR050775">
    <property type="entry name" value="FAD-binding_Monooxygenases"/>
</dbReference>
<evidence type="ECO:0000313" key="5">
    <source>
        <dbReference type="EMBL" id="SVB16196.1"/>
    </source>
</evidence>
<evidence type="ECO:0000256" key="4">
    <source>
        <dbReference type="ARBA" id="ARBA00023002"/>
    </source>
</evidence>
<dbReference type="SUPFAM" id="SSF51905">
    <property type="entry name" value="FAD/NAD(P)-binding domain"/>
    <property type="match status" value="3"/>
</dbReference>
<evidence type="ECO:0000256" key="1">
    <source>
        <dbReference type="ARBA" id="ARBA00022630"/>
    </source>
</evidence>
<reference evidence="5" key="1">
    <citation type="submission" date="2018-05" db="EMBL/GenBank/DDBJ databases">
        <authorList>
            <person name="Lanie J.A."/>
            <person name="Ng W.-L."/>
            <person name="Kazmierczak K.M."/>
            <person name="Andrzejewski T.M."/>
            <person name="Davidsen T.M."/>
            <person name="Wayne K.J."/>
            <person name="Tettelin H."/>
            <person name="Glass J.I."/>
            <person name="Rusch D."/>
            <person name="Podicherti R."/>
            <person name="Tsui H.-C.T."/>
            <person name="Winkler M.E."/>
        </authorList>
    </citation>
    <scope>NUCLEOTIDE SEQUENCE</scope>
</reference>
<proteinExistence type="predicted"/>
<dbReference type="GO" id="GO:0016491">
    <property type="term" value="F:oxidoreductase activity"/>
    <property type="evidence" value="ECO:0007669"/>
    <property type="project" value="UniProtKB-KW"/>
</dbReference>
<dbReference type="Gene3D" id="3.50.50.60">
    <property type="entry name" value="FAD/NAD(P)-binding domain"/>
    <property type="match status" value="2"/>
</dbReference>
<evidence type="ECO:0008006" key="6">
    <source>
        <dbReference type="Google" id="ProtNLM"/>
    </source>
</evidence>
<dbReference type="PANTHER" id="PTHR43098">
    <property type="entry name" value="L-ORNITHINE N(5)-MONOOXYGENASE-RELATED"/>
    <property type="match status" value="1"/>
</dbReference>
<dbReference type="EMBL" id="UINC01030951">
    <property type="protein sequence ID" value="SVB16196.1"/>
    <property type="molecule type" value="Genomic_DNA"/>
</dbReference>
<dbReference type="InterPro" id="IPR036188">
    <property type="entry name" value="FAD/NAD-bd_sf"/>
</dbReference>
<dbReference type="Pfam" id="PF13738">
    <property type="entry name" value="Pyr_redox_3"/>
    <property type="match status" value="1"/>
</dbReference>
<dbReference type="AlphaFoldDB" id="A0A382BQU3"/>